<proteinExistence type="predicted"/>
<dbReference type="Gene3D" id="1.20.1280.50">
    <property type="match status" value="1"/>
</dbReference>
<dbReference type="Pfam" id="PF00646">
    <property type="entry name" value="F-box"/>
    <property type="match status" value="1"/>
</dbReference>
<name>A0ABM3GIQ1_NEOLC</name>
<protein>
    <submittedName>
        <fullName evidence="3">Uncharacterized protein LOC107222961 isoform X1</fullName>
    </submittedName>
</protein>
<reference evidence="3" key="1">
    <citation type="submission" date="2025-08" db="UniProtKB">
        <authorList>
            <consortium name="RefSeq"/>
        </authorList>
    </citation>
    <scope>IDENTIFICATION</scope>
    <source>
        <tissue evidence="3">Thorax and Abdomen</tissue>
    </source>
</reference>
<dbReference type="InterPro" id="IPR036047">
    <property type="entry name" value="F-box-like_dom_sf"/>
</dbReference>
<dbReference type="SUPFAM" id="SSF81383">
    <property type="entry name" value="F-box domain"/>
    <property type="match status" value="1"/>
</dbReference>
<dbReference type="GeneID" id="107222961"/>
<dbReference type="RefSeq" id="XP_046600137.1">
    <property type="nucleotide sequence ID" value="XM_046744181.1"/>
</dbReference>
<keyword evidence="2" id="KW-1185">Reference proteome</keyword>
<evidence type="ECO:0000313" key="2">
    <source>
        <dbReference type="Proteomes" id="UP000829291"/>
    </source>
</evidence>
<dbReference type="InterPro" id="IPR036322">
    <property type="entry name" value="WD40_repeat_dom_sf"/>
</dbReference>
<dbReference type="SUPFAM" id="SSF50978">
    <property type="entry name" value="WD40 repeat-like"/>
    <property type="match status" value="1"/>
</dbReference>
<feature type="domain" description="F-box" evidence="1">
    <location>
        <begin position="1"/>
        <end position="46"/>
    </location>
</feature>
<sequence>MFPIEILEIFFKYSHGTDIINFRYVCKTWNNVITRLSRDTNMWQNKCQNEISIHLRRSIAQKLYPNISWTDFHESKDNLKWLSMYRTWMKWHKINEFNVSTAQFEPFFIRLPLVQITCLAVSESLLAVGSSEGFIAFYDIERSIVEPIFIADQMEHVSNVQFLRDGRESHSYTLSIFFFVVFDLCFLFCMLTDKRIAAISASNMYRVMLWDILLKKVISTPRYGRLISTTHGCVLITMKNKLIIRNKCTERSYDFLELYGTIVALVADGEEAFLWTDLGYNYKVSLNETPYMEEEYVEPPADKVLKYYVFRPWTAMCITMNGFLGISVNSQPWVMYEILSKLHGTPTALLFYADVLVLGLDSGSVHMYYVNNAELLTTWDFCPKNSKSIVVANQAIIALDIMDRLNKQYLIAATTEKINIVQLYDPS</sequence>
<evidence type="ECO:0000313" key="3">
    <source>
        <dbReference type="RefSeq" id="XP_046600137.1"/>
    </source>
</evidence>
<dbReference type="InterPro" id="IPR001810">
    <property type="entry name" value="F-box_dom"/>
</dbReference>
<dbReference type="PROSITE" id="PS50181">
    <property type="entry name" value="FBOX"/>
    <property type="match status" value="1"/>
</dbReference>
<accession>A0ABM3GIQ1</accession>
<dbReference type="CDD" id="cd09917">
    <property type="entry name" value="F-box_SF"/>
    <property type="match status" value="1"/>
</dbReference>
<gene>
    <name evidence="3" type="primary">LOC107222961</name>
</gene>
<dbReference type="Proteomes" id="UP000829291">
    <property type="component" value="Chromosome 6"/>
</dbReference>
<organism evidence="2 3">
    <name type="scientific">Neodiprion lecontei</name>
    <name type="common">Redheaded pine sawfly</name>
    <dbReference type="NCBI Taxonomy" id="441921"/>
    <lineage>
        <taxon>Eukaryota</taxon>
        <taxon>Metazoa</taxon>
        <taxon>Ecdysozoa</taxon>
        <taxon>Arthropoda</taxon>
        <taxon>Hexapoda</taxon>
        <taxon>Insecta</taxon>
        <taxon>Pterygota</taxon>
        <taxon>Neoptera</taxon>
        <taxon>Endopterygota</taxon>
        <taxon>Hymenoptera</taxon>
        <taxon>Tenthredinoidea</taxon>
        <taxon>Diprionidae</taxon>
        <taxon>Diprioninae</taxon>
        <taxon>Neodiprion</taxon>
    </lineage>
</organism>
<evidence type="ECO:0000259" key="1">
    <source>
        <dbReference type="PROSITE" id="PS50181"/>
    </source>
</evidence>